<dbReference type="AlphaFoldDB" id="A0AAN9BZM1"/>
<dbReference type="SUPFAM" id="SSF48619">
    <property type="entry name" value="Phospholipase A2, PLA2"/>
    <property type="match status" value="1"/>
</dbReference>
<dbReference type="InterPro" id="IPR036444">
    <property type="entry name" value="PLipase_A2_dom_sf"/>
</dbReference>
<dbReference type="GO" id="GO:0050482">
    <property type="term" value="P:arachidonate secretion"/>
    <property type="evidence" value="ECO:0007669"/>
    <property type="project" value="InterPro"/>
</dbReference>
<dbReference type="GO" id="GO:0004623">
    <property type="term" value="F:phospholipase A2 activity"/>
    <property type="evidence" value="ECO:0007669"/>
    <property type="project" value="InterPro"/>
</dbReference>
<accession>A0AAN9BZM1</accession>
<dbReference type="PANTHER" id="PTHR37687:SF1">
    <property type="entry name" value="AGAP006772-PA"/>
    <property type="match status" value="1"/>
</dbReference>
<feature type="chain" id="PRO_5042953217" evidence="2">
    <location>
        <begin position="25"/>
        <end position="288"/>
    </location>
</feature>
<dbReference type="InterPro" id="IPR038875">
    <property type="entry name" value="PLA2_conodipine-like"/>
</dbReference>
<feature type="region of interest" description="Disordered" evidence="1">
    <location>
        <begin position="155"/>
        <end position="228"/>
    </location>
</feature>
<evidence type="ECO:0000313" key="4">
    <source>
        <dbReference type="Proteomes" id="UP001374579"/>
    </source>
</evidence>
<evidence type="ECO:0000256" key="1">
    <source>
        <dbReference type="SAM" id="MobiDB-lite"/>
    </source>
</evidence>
<feature type="signal peptide" evidence="2">
    <location>
        <begin position="1"/>
        <end position="24"/>
    </location>
</feature>
<dbReference type="PANTHER" id="PTHR37687">
    <property type="entry name" value="AGAP006772-PA"/>
    <property type="match status" value="1"/>
</dbReference>
<dbReference type="Proteomes" id="UP001374579">
    <property type="component" value="Unassembled WGS sequence"/>
</dbReference>
<name>A0AAN9BZM1_9CAEN</name>
<evidence type="ECO:0000313" key="3">
    <source>
        <dbReference type="EMBL" id="KAK7114238.1"/>
    </source>
</evidence>
<gene>
    <name evidence="3" type="ORF">V1264_000327</name>
</gene>
<reference evidence="3 4" key="1">
    <citation type="submission" date="2024-02" db="EMBL/GenBank/DDBJ databases">
        <title>Chromosome-scale genome assembly of the rough periwinkle Littorina saxatilis.</title>
        <authorList>
            <person name="De Jode A."/>
            <person name="Faria R."/>
            <person name="Formenti G."/>
            <person name="Sims Y."/>
            <person name="Smith T.P."/>
            <person name="Tracey A."/>
            <person name="Wood J.M.D."/>
            <person name="Zagrodzka Z.B."/>
            <person name="Johannesson K."/>
            <person name="Butlin R.K."/>
            <person name="Leder E.H."/>
        </authorList>
    </citation>
    <scope>NUCLEOTIDE SEQUENCE [LARGE SCALE GENOMIC DNA]</scope>
    <source>
        <strain evidence="3">Snail1</strain>
        <tissue evidence="3">Muscle</tissue>
    </source>
</reference>
<dbReference type="EMBL" id="JBAMIC010000001">
    <property type="protein sequence ID" value="KAK7114238.1"/>
    <property type="molecule type" value="Genomic_DNA"/>
</dbReference>
<keyword evidence="4" id="KW-1185">Reference proteome</keyword>
<dbReference type="GO" id="GO:0006644">
    <property type="term" value="P:phospholipid metabolic process"/>
    <property type="evidence" value="ECO:0007669"/>
    <property type="project" value="InterPro"/>
</dbReference>
<dbReference type="Gene3D" id="1.20.90.10">
    <property type="entry name" value="Phospholipase A2 domain"/>
    <property type="match status" value="1"/>
</dbReference>
<sequence>MAAAGYLGLWGSLFVLGHLLIVKGELCTKQNVTDGCSVPLQLPFFYKGQFKPACNRHDVCYTCGAGYGLTRADCDKAFLFDMRIACAHAAMIARQRANLPAIPPANPPARQPANVRLKRGAYHDTTTGGRGQRSYNLSRKTLPLSFLRELGPTGRSWAPDVRTSTSSRRQASRERKGKSMTSMKSIRTVAGERPTATSHRLAPSTGRRTSLKTPKRGASLGVHHRAARRHRRMRRATTWCMTFAESVYYPAVTRFGHLRFTPAREVDLFCGEQWVMTCLPHALIVARG</sequence>
<organism evidence="3 4">
    <name type="scientific">Littorina saxatilis</name>
    <dbReference type="NCBI Taxonomy" id="31220"/>
    <lineage>
        <taxon>Eukaryota</taxon>
        <taxon>Metazoa</taxon>
        <taxon>Spiralia</taxon>
        <taxon>Lophotrochozoa</taxon>
        <taxon>Mollusca</taxon>
        <taxon>Gastropoda</taxon>
        <taxon>Caenogastropoda</taxon>
        <taxon>Littorinimorpha</taxon>
        <taxon>Littorinoidea</taxon>
        <taxon>Littorinidae</taxon>
        <taxon>Littorina</taxon>
    </lineage>
</organism>
<comment type="caution">
    <text evidence="3">The sequence shown here is derived from an EMBL/GenBank/DDBJ whole genome shotgun (WGS) entry which is preliminary data.</text>
</comment>
<proteinExistence type="predicted"/>
<keyword evidence="2" id="KW-0732">Signal</keyword>
<protein>
    <submittedName>
        <fullName evidence="3">Uncharacterized protein</fullName>
    </submittedName>
</protein>
<evidence type="ECO:0000256" key="2">
    <source>
        <dbReference type="SAM" id="SignalP"/>
    </source>
</evidence>